<gene>
    <name evidence="3" type="ORF">OIDMADRAFT_104394</name>
</gene>
<accession>A0A0C3CN80</accession>
<evidence type="ECO:0000313" key="4">
    <source>
        <dbReference type="Proteomes" id="UP000054321"/>
    </source>
</evidence>
<evidence type="ECO:0000259" key="2">
    <source>
        <dbReference type="Pfam" id="PF26335"/>
    </source>
</evidence>
<dbReference type="PANTHER" id="PTHR22935">
    <property type="entry name" value="PENICILLIN-BINDING PROTEIN"/>
    <property type="match status" value="1"/>
</dbReference>
<reference evidence="3 4" key="1">
    <citation type="submission" date="2014-04" db="EMBL/GenBank/DDBJ databases">
        <authorList>
            <consortium name="DOE Joint Genome Institute"/>
            <person name="Kuo A."/>
            <person name="Martino E."/>
            <person name="Perotto S."/>
            <person name="Kohler A."/>
            <person name="Nagy L.G."/>
            <person name="Floudas D."/>
            <person name="Copeland A."/>
            <person name="Barry K.W."/>
            <person name="Cichocki N."/>
            <person name="Veneault-Fourrey C."/>
            <person name="LaButti K."/>
            <person name="Lindquist E.A."/>
            <person name="Lipzen A."/>
            <person name="Lundell T."/>
            <person name="Morin E."/>
            <person name="Murat C."/>
            <person name="Sun H."/>
            <person name="Tunlid A."/>
            <person name="Henrissat B."/>
            <person name="Grigoriev I.V."/>
            <person name="Hibbett D.S."/>
            <person name="Martin F."/>
            <person name="Nordberg H.P."/>
            <person name="Cantor M.N."/>
            <person name="Hua S.X."/>
        </authorList>
    </citation>
    <scope>NUCLEOTIDE SEQUENCE [LARGE SCALE GENOMIC DNA]</scope>
    <source>
        <strain evidence="3 4">Zn</strain>
    </source>
</reference>
<dbReference type="STRING" id="913774.A0A0C3CN80"/>
<evidence type="ECO:0000313" key="3">
    <source>
        <dbReference type="EMBL" id="KIN00494.1"/>
    </source>
</evidence>
<dbReference type="InterPro" id="IPR001466">
    <property type="entry name" value="Beta-lactam-related"/>
</dbReference>
<feature type="domain" description="Beta-lactamase-like ARB-00930-like C-terminal" evidence="2">
    <location>
        <begin position="269"/>
        <end position="415"/>
    </location>
</feature>
<feature type="domain" description="Beta-lactamase-related" evidence="1">
    <location>
        <begin position="1"/>
        <end position="250"/>
    </location>
</feature>
<dbReference type="Pfam" id="PF26335">
    <property type="entry name" value="ARB_00930_C"/>
    <property type="match status" value="1"/>
</dbReference>
<proteinExistence type="predicted"/>
<organism evidence="3 4">
    <name type="scientific">Oidiodendron maius (strain Zn)</name>
    <dbReference type="NCBI Taxonomy" id="913774"/>
    <lineage>
        <taxon>Eukaryota</taxon>
        <taxon>Fungi</taxon>
        <taxon>Dikarya</taxon>
        <taxon>Ascomycota</taxon>
        <taxon>Pezizomycotina</taxon>
        <taxon>Leotiomycetes</taxon>
        <taxon>Leotiomycetes incertae sedis</taxon>
        <taxon>Myxotrichaceae</taxon>
        <taxon>Oidiodendron</taxon>
    </lineage>
</organism>
<dbReference type="PANTHER" id="PTHR22935:SF97">
    <property type="entry name" value="BETA-LACTAMASE-RELATED DOMAIN-CONTAINING PROTEIN"/>
    <property type="match status" value="1"/>
</dbReference>
<dbReference type="InterPro" id="IPR012338">
    <property type="entry name" value="Beta-lactam/transpept-like"/>
</dbReference>
<protein>
    <submittedName>
        <fullName evidence="3">Uncharacterized protein</fullName>
    </submittedName>
</protein>
<sequence>MYRIGSLSKLLTVYTLLAEVGNENLDDPVTKYVPELAAAAAEDGKNELHNIRKEFLHGIAAPDPFASTFNTPLYSNAAFQILSYALEGMTNKSFADSFNSALVQPLNLSRTFLNSPPNNIDAIIPGNELTSLWGFDIGDESPAGGMYSTMTDLAIIGRSILRSSLLDPALTRKWMKPQAHTSSLYASIGMPWEIQRMELPLTDNCKVTRVVDLYTKSGDIGAYGGYMVLSPDHDIGFAVYAAGASSPVQSSILADLITATWIPAFEAAAREQAQTDYAGAYSSADPQLNSSIEIGLSDDRPGLGIESWISNGTDMLKAYGEIPTVGATAEQAVSARLYPVGLQEGNQIAFRALFEVLPQPIAGKVFSVNCGTWFTAGSVGYGEVALGDFVIEVDEATGKAVSINPRALRVVLAREAKA</sequence>
<dbReference type="InParanoid" id="A0A0C3CN80"/>
<dbReference type="HOGENOM" id="CLU_019706_2_1_1"/>
<dbReference type="Pfam" id="PF00144">
    <property type="entry name" value="Beta-lactamase"/>
    <property type="match status" value="1"/>
</dbReference>
<dbReference type="Proteomes" id="UP000054321">
    <property type="component" value="Unassembled WGS sequence"/>
</dbReference>
<dbReference type="OrthoDB" id="10250282at2759"/>
<dbReference type="InterPro" id="IPR058664">
    <property type="entry name" value="ARB_00930-like_C"/>
</dbReference>
<dbReference type="SUPFAM" id="SSF56601">
    <property type="entry name" value="beta-lactamase/transpeptidase-like"/>
    <property type="match status" value="1"/>
</dbReference>
<dbReference type="Gene3D" id="3.40.710.10">
    <property type="entry name" value="DD-peptidase/beta-lactamase superfamily"/>
    <property type="match status" value="2"/>
</dbReference>
<reference evidence="4" key="2">
    <citation type="submission" date="2015-01" db="EMBL/GenBank/DDBJ databases">
        <title>Evolutionary Origins and Diversification of the Mycorrhizal Mutualists.</title>
        <authorList>
            <consortium name="DOE Joint Genome Institute"/>
            <consortium name="Mycorrhizal Genomics Consortium"/>
            <person name="Kohler A."/>
            <person name="Kuo A."/>
            <person name="Nagy L.G."/>
            <person name="Floudas D."/>
            <person name="Copeland A."/>
            <person name="Barry K.W."/>
            <person name="Cichocki N."/>
            <person name="Veneault-Fourrey C."/>
            <person name="LaButti K."/>
            <person name="Lindquist E.A."/>
            <person name="Lipzen A."/>
            <person name="Lundell T."/>
            <person name="Morin E."/>
            <person name="Murat C."/>
            <person name="Riley R."/>
            <person name="Ohm R."/>
            <person name="Sun H."/>
            <person name="Tunlid A."/>
            <person name="Henrissat B."/>
            <person name="Grigoriev I.V."/>
            <person name="Hibbett D.S."/>
            <person name="Martin F."/>
        </authorList>
    </citation>
    <scope>NUCLEOTIDE SEQUENCE [LARGE SCALE GENOMIC DNA]</scope>
    <source>
        <strain evidence="4">Zn</strain>
    </source>
</reference>
<dbReference type="AlphaFoldDB" id="A0A0C3CN80"/>
<evidence type="ECO:0000259" key="1">
    <source>
        <dbReference type="Pfam" id="PF00144"/>
    </source>
</evidence>
<dbReference type="EMBL" id="KN832877">
    <property type="protein sequence ID" value="KIN00494.1"/>
    <property type="molecule type" value="Genomic_DNA"/>
</dbReference>
<keyword evidence="4" id="KW-1185">Reference proteome</keyword>
<name>A0A0C3CN80_OIDMZ</name>
<dbReference type="InterPro" id="IPR051478">
    <property type="entry name" value="Beta-lactamase-like_AB/R"/>
</dbReference>